<evidence type="ECO:0000313" key="3">
    <source>
        <dbReference type="Proteomes" id="UP001521184"/>
    </source>
</evidence>
<feature type="compositionally biased region" description="Basic and acidic residues" evidence="1">
    <location>
        <begin position="209"/>
        <end position="219"/>
    </location>
</feature>
<sequence>MDSFESKDAAEWLSISPKNDDPQSSAHEPSSSHSSRNQLRFRTHNPTIGNAEVFRTMPASSPGPALHQSRIKRDVLIDLDPLEEQPKPKAPFACSNPFASLASEGSTSSAESTPIRDRHGTNSPVVLRTPVHTVPLGKQEVSGGNIANETLIQKGHSRASSSHFDGLTGLDPSFFVPSSAGLHPSSSESVMTEGPPGQTLISLLDEDVPPLKRQEDEAWFKAQSGKGTAPSVSQPPSGDTSRSHFEQLGQLIYPIGTPATPSYRDRTSPPDRGSPRGGPRNRGGPRSRGGQRVRGGRHGSHSHAPQRSTYSYSGSEDTSGTVFKQPRGQASTRGQGYSPRGSRGPRGRGSYAQSHSRPAGQNAPFVRDSMRENSHASSDQSEEISLAARVADAIESGEKSYSLAVYHDNAATTRWRKTKMLSGKTISLPKNLNLVGK</sequence>
<name>A0ABR3TXH3_9PEZI</name>
<feature type="compositionally biased region" description="Low complexity" evidence="1">
    <location>
        <begin position="99"/>
        <end position="113"/>
    </location>
</feature>
<evidence type="ECO:0000256" key="1">
    <source>
        <dbReference type="SAM" id="MobiDB-lite"/>
    </source>
</evidence>
<feature type="compositionally biased region" description="Basic and acidic residues" evidence="1">
    <location>
        <begin position="1"/>
        <end position="10"/>
    </location>
</feature>
<proteinExistence type="predicted"/>
<feature type="compositionally biased region" description="Polar residues" evidence="1">
    <location>
        <begin position="230"/>
        <end position="240"/>
    </location>
</feature>
<dbReference type="EMBL" id="JAKEKT020000014">
    <property type="protein sequence ID" value="KAL1646883.1"/>
    <property type="molecule type" value="Genomic_DNA"/>
</dbReference>
<keyword evidence="3" id="KW-1185">Reference proteome</keyword>
<feature type="compositionally biased region" description="Polar residues" evidence="1">
    <location>
        <begin position="36"/>
        <end position="48"/>
    </location>
</feature>
<feature type="compositionally biased region" description="Polar residues" evidence="1">
    <location>
        <begin position="305"/>
        <end position="332"/>
    </location>
</feature>
<dbReference type="Proteomes" id="UP001521184">
    <property type="component" value="Unassembled WGS sequence"/>
</dbReference>
<feature type="compositionally biased region" description="Basic residues" evidence="1">
    <location>
        <begin position="283"/>
        <end position="301"/>
    </location>
</feature>
<evidence type="ECO:0000313" key="2">
    <source>
        <dbReference type="EMBL" id="KAL1646883.1"/>
    </source>
</evidence>
<feature type="region of interest" description="Disordered" evidence="1">
    <location>
        <begin position="1"/>
        <end position="384"/>
    </location>
</feature>
<feature type="compositionally biased region" description="Low complexity" evidence="1">
    <location>
        <begin position="24"/>
        <end position="35"/>
    </location>
</feature>
<accession>A0ABR3TXH3</accession>
<reference evidence="2 3" key="1">
    <citation type="journal article" date="2023" name="Plant Dis.">
        <title>First Report of Diplodia intermedia Causing Canker and Dieback Diseases on Apple Trees in Canada.</title>
        <authorList>
            <person name="Ellouze W."/>
            <person name="Ilyukhin E."/>
            <person name="Sulman M."/>
            <person name="Ali S."/>
        </authorList>
    </citation>
    <scope>NUCLEOTIDE SEQUENCE [LARGE SCALE GENOMIC DNA]</scope>
    <source>
        <strain evidence="2 3">M45-28</strain>
    </source>
</reference>
<organism evidence="2 3">
    <name type="scientific">Diplodia intermedia</name>
    <dbReference type="NCBI Taxonomy" id="856260"/>
    <lineage>
        <taxon>Eukaryota</taxon>
        <taxon>Fungi</taxon>
        <taxon>Dikarya</taxon>
        <taxon>Ascomycota</taxon>
        <taxon>Pezizomycotina</taxon>
        <taxon>Dothideomycetes</taxon>
        <taxon>Dothideomycetes incertae sedis</taxon>
        <taxon>Botryosphaeriales</taxon>
        <taxon>Botryosphaeriaceae</taxon>
        <taxon>Diplodia</taxon>
    </lineage>
</organism>
<comment type="caution">
    <text evidence="2">The sequence shown here is derived from an EMBL/GenBank/DDBJ whole genome shotgun (WGS) entry which is preliminary data.</text>
</comment>
<gene>
    <name evidence="2" type="ORF">SLS58_003018</name>
</gene>
<feature type="compositionally biased region" description="Low complexity" evidence="1">
    <location>
        <begin position="333"/>
        <end position="342"/>
    </location>
</feature>
<protein>
    <submittedName>
        <fullName evidence="2">Uncharacterized protein</fullName>
    </submittedName>
</protein>